<evidence type="ECO:0000313" key="2">
    <source>
        <dbReference type="Proteomes" id="UP001187192"/>
    </source>
</evidence>
<dbReference type="Gramene" id="FCD_00035402-RA">
    <property type="protein sequence ID" value="FCD_00035402-RA:cds"/>
    <property type="gene ID" value="FCD_00035402"/>
</dbReference>
<gene>
    <name evidence="1" type="ORF">TIFTF001_053407</name>
</gene>
<reference evidence="1" key="1">
    <citation type="submission" date="2023-07" db="EMBL/GenBank/DDBJ databases">
        <title>draft genome sequence of fig (Ficus carica).</title>
        <authorList>
            <person name="Takahashi T."/>
            <person name="Nishimura K."/>
        </authorList>
    </citation>
    <scope>NUCLEOTIDE SEQUENCE</scope>
</reference>
<proteinExistence type="predicted"/>
<comment type="caution">
    <text evidence="1">The sequence shown here is derived from an EMBL/GenBank/DDBJ whole genome shotgun (WGS) entry which is preliminary data.</text>
</comment>
<accession>A0AA88EB37</accession>
<name>A0AA88EB37_FICCA</name>
<organism evidence="1 2">
    <name type="scientific">Ficus carica</name>
    <name type="common">Common fig</name>
    <dbReference type="NCBI Taxonomy" id="3494"/>
    <lineage>
        <taxon>Eukaryota</taxon>
        <taxon>Viridiplantae</taxon>
        <taxon>Streptophyta</taxon>
        <taxon>Embryophyta</taxon>
        <taxon>Tracheophyta</taxon>
        <taxon>Spermatophyta</taxon>
        <taxon>Magnoliopsida</taxon>
        <taxon>eudicotyledons</taxon>
        <taxon>Gunneridae</taxon>
        <taxon>Pentapetalae</taxon>
        <taxon>rosids</taxon>
        <taxon>fabids</taxon>
        <taxon>Rosales</taxon>
        <taxon>Moraceae</taxon>
        <taxon>Ficeae</taxon>
        <taxon>Ficus</taxon>
    </lineage>
</organism>
<sequence length="63" mass="7279">MTAVIVVGATCDRCQSFGGGKILRSLEFSWWRDSEELYIWVFVFWKLKKDGGICKDKIGRPHL</sequence>
<dbReference type="AlphaFoldDB" id="A0AA88EB37"/>
<evidence type="ECO:0000313" key="1">
    <source>
        <dbReference type="EMBL" id="GMN71472.1"/>
    </source>
</evidence>
<keyword evidence="2" id="KW-1185">Reference proteome</keyword>
<dbReference type="Proteomes" id="UP001187192">
    <property type="component" value="Unassembled WGS sequence"/>
</dbReference>
<dbReference type="EMBL" id="BTGU01012665">
    <property type="protein sequence ID" value="GMN71472.1"/>
    <property type="molecule type" value="Genomic_DNA"/>
</dbReference>
<protein>
    <submittedName>
        <fullName evidence="1">Uncharacterized protein</fullName>
    </submittedName>
</protein>